<dbReference type="GO" id="GO:0016192">
    <property type="term" value="P:vesicle-mediated transport"/>
    <property type="evidence" value="ECO:0007669"/>
    <property type="project" value="InterPro"/>
</dbReference>
<keyword evidence="10" id="KW-1185">Reference proteome</keyword>
<dbReference type="EMBL" id="JAOPGA020001124">
    <property type="protein sequence ID" value="KAL0485301.1"/>
    <property type="molecule type" value="Genomic_DNA"/>
</dbReference>
<comment type="subcellular location">
    <subcellularLocation>
        <location evidence="6">Golgi apparatus membrane</location>
        <topology evidence="6">Multi-pass membrane protein</topology>
    </subcellularLocation>
    <subcellularLocation>
        <location evidence="1">Membrane</location>
        <topology evidence="1">Multi-pass membrane protein</topology>
    </subcellularLocation>
</comment>
<evidence type="ECO:0000256" key="4">
    <source>
        <dbReference type="ARBA" id="ARBA00022989"/>
    </source>
</evidence>
<evidence type="ECO:0000313" key="9">
    <source>
        <dbReference type="EMBL" id="KAL0485301.1"/>
    </source>
</evidence>
<proteinExistence type="inferred from homology"/>
<evidence type="ECO:0000256" key="6">
    <source>
        <dbReference type="RuleBase" id="RU361264"/>
    </source>
</evidence>
<keyword evidence="3 6" id="KW-0812">Transmembrane</keyword>
<feature type="transmembrane region" description="Helical" evidence="6">
    <location>
        <begin position="169"/>
        <end position="194"/>
    </location>
</feature>
<evidence type="ECO:0000256" key="7">
    <source>
        <dbReference type="SAM" id="MobiDB-lite"/>
    </source>
</evidence>
<feature type="region of interest" description="Disordered" evidence="7">
    <location>
        <begin position="1"/>
        <end position="23"/>
    </location>
</feature>
<keyword evidence="4 6" id="KW-1133">Transmembrane helix</keyword>
<dbReference type="Pfam" id="PF04893">
    <property type="entry name" value="Yip1"/>
    <property type="match status" value="1"/>
</dbReference>
<comment type="caution">
    <text evidence="9">The sequence shown here is derived from an EMBL/GenBank/DDBJ whole genome shotgun (WGS) entry which is preliminary data.</text>
</comment>
<accession>A0AAW2Z992</accession>
<dbReference type="PANTHER" id="PTHR12822:SF2">
    <property type="entry name" value="PROTEIN YIPF"/>
    <property type="match status" value="1"/>
</dbReference>
<feature type="transmembrane region" description="Helical" evidence="6">
    <location>
        <begin position="111"/>
        <end position="133"/>
    </location>
</feature>
<organism evidence="9 10">
    <name type="scientific">Acrasis kona</name>
    <dbReference type="NCBI Taxonomy" id="1008807"/>
    <lineage>
        <taxon>Eukaryota</taxon>
        <taxon>Discoba</taxon>
        <taxon>Heterolobosea</taxon>
        <taxon>Tetramitia</taxon>
        <taxon>Eutetramitia</taxon>
        <taxon>Acrasidae</taxon>
        <taxon>Acrasis</taxon>
    </lineage>
</organism>
<evidence type="ECO:0000259" key="8">
    <source>
        <dbReference type="Pfam" id="PF04893"/>
    </source>
</evidence>
<evidence type="ECO:0000256" key="5">
    <source>
        <dbReference type="ARBA" id="ARBA00023136"/>
    </source>
</evidence>
<gene>
    <name evidence="9" type="ORF">AKO1_011675</name>
</gene>
<dbReference type="InterPro" id="IPR006977">
    <property type="entry name" value="Yip1_dom"/>
</dbReference>
<dbReference type="GO" id="GO:0031267">
    <property type="term" value="F:small GTPase binding"/>
    <property type="evidence" value="ECO:0007669"/>
    <property type="project" value="InterPro"/>
</dbReference>
<feature type="transmembrane region" description="Helical" evidence="6">
    <location>
        <begin position="206"/>
        <end position="228"/>
    </location>
</feature>
<evidence type="ECO:0000256" key="1">
    <source>
        <dbReference type="ARBA" id="ARBA00004141"/>
    </source>
</evidence>
<name>A0AAW2Z992_9EUKA</name>
<dbReference type="InterPro" id="IPR039765">
    <property type="entry name" value="Yip5/YIPF1/YIPF2"/>
</dbReference>
<dbReference type="AlphaFoldDB" id="A0AAW2Z992"/>
<dbReference type="Proteomes" id="UP001431209">
    <property type="component" value="Unassembled WGS sequence"/>
</dbReference>
<evidence type="ECO:0000256" key="3">
    <source>
        <dbReference type="ARBA" id="ARBA00022692"/>
    </source>
</evidence>
<sequence length="297" mass="33247">MTTNDDMSTLDFEDFNQPSGDANGTIFDDTTIPLDDEIPRQQPKVPSVDADVQQTTAAPATNAFWTIDFYQPYFNVDTNQVLDRLWRSFAPFKMDFLDRIRASSPDMYGPFWLCTSLLVILVIASDLAGLNLYSSISKAATAPIMVGNSTIANPFNVPGKPVIEWTRDFSVVSVGCSVLYSFLGVVPVILWALMKYKGINISLMESVCIYGYSLSVVIPFSIICIVNINWLRWVLLMISFSVSASFIIVSMLGEWKKSLSDAKDGLFLILLPLYVFVLHMGLAIFTKFFFFSFSLNK</sequence>
<keyword evidence="5 6" id="KW-0472">Membrane</keyword>
<dbReference type="GO" id="GO:0000139">
    <property type="term" value="C:Golgi membrane"/>
    <property type="evidence" value="ECO:0007669"/>
    <property type="project" value="UniProtKB-SubCell"/>
</dbReference>
<evidence type="ECO:0000256" key="2">
    <source>
        <dbReference type="ARBA" id="ARBA00010596"/>
    </source>
</evidence>
<feature type="transmembrane region" description="Helical" evidence="6">
    <location>
        <begin position="234"/>
        <end position="253"/>
    </location>
</feature>
<feature type="domain" description="Yip1" evidence="8">
    <location>
        <begin position="94"/>
        <end position="280"/>
    </location>
</feature>
<reference evidence="9 10" key="1">
    <citation type="submission" date="2024-03" db="EMBL/GenBank/DDBJ databases">
        <title>The Acrasis kona genome and developmental transcriptomes reveal deep origins of eukaryotic multicellular pathways.</title>
        <authorList>
            <person name="Sheikh S."/>
            <person name="Fu C.-J."/>
            <person name="Brown M.W."/>
            <person name="Baldauf S.L."/>
        </authorList>
    </citation>
    <scope>NUCLEOTIDE SEQUENCE [LARGE SCALE GENOMIC DNA]</scope>
    <source>
        <strain evidence="9 10">ATCC MYA-3509</strain>
    </source>
</reference>
<evidence type="ECO:0000313" key="10">
    <source>
        <dbReference type="Proteomes" id="UP001431209"/>
    </source>
</evidence>
<feature type="transmembrane region" description="Helical" evidence="6">
    <location>
        <begin position="265"/>
        <end position="290"/>
    </location>
</feature>
<comment type="similarity">
    <text evidence="2 6">Belongs to the YIP1 family.</text>
</comment>
<dbReference type="PANTHER" id="PTHR12822">
    <property type="entry name" value="PROTEIN YIPF"/>
    <property type="match status" value="1"/>
</dbReference>
<protein>
    <recommendedName>
        <fullName evidence="6">Protein YIPF</fullName>
    </recommendedName>
</protein>